<gene>
    <name evidence="1" type="ORF">F4821DRAFT_259834</name>
</gene>
<name>A0ACC0D1E4_9PEZI</name>
<comment type="caution">
    <text evidence="1">The sequence shown here is derived from an EMBL/GenBank/DDBJ whole genome shotgun (WGS) entry which is preliminary data.</text>
</comment>
<evidence type="ECO:0000313" key="1">
    <source>
        <dbReference type="EMBL" id="KAI6086597.1"/>
    </source>
</evidence>
<dbReference type="Proteomes" id="UP001497680">
    <property type="component" value="Unassembled WGS sequence"/>
</dbReference>
<proteinExistence type="predicted"/>
<accession>A0ACC0D1E4</accession>
<dbReference type="EMBL" id="MU394314">
    <property type="protein sequence ID" value="KAI6086597.1"/>
    <property type="molecule type" value="Genomic_DNA"/>
</dbReference>
<evidence type="ECO:0000313" key="2">
    <source>
        <dbReference type="Proteomes" id="UP001497680"/>
    </source>
</evidence>
<reference evidence="1 2" key="1">
    <citation type="journal article" date="2022" name="New Phytol.">
        <title>Ecological generalism drives hyperdiversity of secondary metabolite gene clusters in xylarialean endophytes.</title>
        <authorList>
            <person name="Franco M.E.E."/>
            <person name="Wisecaver J.H."/>
            <person name="Arnold A.E."/>
            <person name="Ju Y.M."/>
            <person name="Slot J.C."/>
            <person name="Ahrendt S."/>
            <person name="Moore L.P."/>
            <person name="Eastman K.E."/>
            <person name="Scott K."/>
            <person name="Konkel Z."/>
            <person name="Mondo S.J."/>
            <person name="Kuo A."/>
            <person name="Hayes R.D."/>
            <person name="Haridas S."/>
            <person name="Andreopoulos B."/>
            <person name="Riley R."/>
            <person name="LaButti K."/>
            <person name="Pangilinan J."/>
            <person name="Lipzen A."/>
            <person name="Amirebrahimi M."/>
            <person name="Yan J."/>
            <person name="Adam C."/>
            <person name="Keymanesh K."/>
            <person name="Ng V."/>
            <person name="Louie K."/>
            <person name="Northen T."/>
            <person name="Drula E."/>
            <person name="Henrissat B."/>
            <person name="Hsieh H.M."/>
            <person name="Youens-Clark K."/>
            <person name="Lutzoni F."/>
            <person name="Miadlikowska J."/>
            <person name="Eastwood D.C."/>
            <person name="Hamelin R.C."/>
            <person name="Grigoriev I.V."/>
            <person name="U'Ren J.M."/>
        </authorList>
    </citation>
    <scope>NUCLEOTIDE SEQUENCE [LARGE SCALE GENOMIC DNA]</scope>
    <source>
        <strain evidence="1 2">ER1909</strain>
    </source>
</reference>
<protein>
    <submittedName>
        <fullName evidence="1">Uncharacterized protein</fullName>
    </submittedName>
</protein>
<keyword evidence="2" id="KW-1185">Reference proteome</keyword>
<organism evidence="1 2">
    <name type="scientific">Hypoxylon rubiginosum</name>
    <dbReference type="NCBI Taxonomy" id="110542"/>
    <lineage>
        <taxon>Eukaryota</taxon>
        <taxon>Fungi</taxon>
        <taxon>Dikarya</taxon>
        <taxon>Ascomycota</taxon>
        <taxon>Pezizomycotina</taxon>
        <taxon>Sordariomycetes</taxon>
        <taxon>Xylariomycetidae</taxon>
        <taxon>Xylariales</taxon>
        <taxon>Hypoxylaceae</taxon>
        <taxon>Hypoxylon</taxon>
    </lineage>
</organism>
<sequence>MPKTPGACLQNLPMELHWNILENVSDVRALASAALTCWALYSAFKAKEADLPTDVLVNTIGYDVLPEAVFVYQCSPPGLVTLDAPLWQHVHAILVGRGAAAIDYINEFVRHIKQRNVPLLIKWGMDEALLLNAFHLDVVVPFTQKFIQSAAQEPMSFPGKDLDESLQDRPATRLEKERIARALYRFELYRKLFGRHCDGMEYQLSEPHAYGFFKRLAPWEIVQLATIHDFLANQLIPVVGDIVEHDIEWASSVIDKVDKSNIYTPWNRRVDHPAVQYLLTLGLEEILKMASCDTFKSRVRGVPDGRGTLQSENKWFLGTAFRVSDALRPTPFGVRLLHGKPYHDDGDAGAQQMWRAGLSDSRSPFYDPRDWLDRRWGSVMWDRERFQELGVLDKPWSRAEKAERGISPADYKKSLQKRAKLWDVGGRGYWSMHDESRVVYPNGRKEPPTASATDRTKTWIMAVSDESAPVHNASSESWYIRLGRKFVGR</sequence>